<gene>
    <name evidence="1" type="ORF">QU38_00625</name>
</gene>
<proteinExistence type="predicted"/>
<protein>
    <submittedName>
        <fullName evidence="1">Uncharacterized protein</fullName>
    </submittedName>
</protein>
<name>A0AA40JQP0_STAAU</name>
<accession>A0AA40JQP0</accession>
<dbReference type="AlphaFoldDB" id="A0AA40JQP0"/>
<comment type="caution">
    <text evidence="1">The sequence shown here is derived from an EMBL/GenBank/DDBJ whole genome shotgun (WGS) entry which is preliminary data.</text>
</comment>
<dbReference type="Proteomes" id="UP000032274">
    <property type="component" value="Unassembled WGS sequence"/>
</dbReference>
<organism evidence="1 2">
    <name type="scientific">Staphylococcus aureus</name>
    <dbReference type="NCBI Taxonomy" id="1280"/>
    <lineage>
        <taxon>Bacteria</taxon>
        <taxon>Bacillati</taxon>
        <taxon>Bacillota</taxon>
        <taxon>Bacilli</taxon>
        <taxon>Bacillales</taxon>
        <taxon>Staphylococcaceae</taxon>
        <taxon>Staphylococcus</taxon>
    </lineage>
</organism>
<sequence length="72" mass="7385">MQIVQHEADVVVDVPVQRGGVDGLPPTGDADRLADLVVEVHRADAAGDFPGADAAAGERERIVRLDTAIGGG</sequence>
<evidence type="ECO:0000313" key="2">
    <source>
        <dbReference type="Proteomes" id="UP000032274"/>
    </source>
</evidence>
<reference evidence="1 2" key="1">
    <citation type="submission" date="2015-01" db="EMBL/GenBank/DDBJ databases">
        <title>Characterization of Swiss Staphylococcus aureus strains involved in food poisoning.</title>
        <authorList>
            <person name="Crovadore J."/>
            <person name="Chablais R."/>
            <person name="Tonacini J."/>
            <person name="Schnyder B."/>
            <person name="Lefort F."/>
        </authorList>
    </citation>
    <scope>NUCLEOTIDE SEQUENCE [LARGE SCALE GENOMIC DNA]</scope>
    <source>
        <strain evidence="1 2">SA-120</strain>
    </source>
</reference>
<dbReference type="EMBL" id="JXIG01000141">
    <property type="protein sequence ID" value="KIU01634.1"/>
    <property type="molecule type" value="Genomic_DNA"/>
</dbReference>
<evidence type="ECO:0000313" key="1">
    <source>
        <dbReference type="EMBL" id="KIU01634.1"/>
    </source>
</evidence>